<evidence type="ECO:0000313" key="2">
    <source>
        <dbReference type="EMBL" id="GHI54811.1"/>
    </source>
</evidence>
<dbReference type="InterPro" id="IPR015034">
    <property type="entry name" value="Bles03"/>
</dbReference>
<comment type="caution">
    <text evidence="2">The sequence shown here is derived from an EMBL/GenBank/DDBJ whole genome shotgun (WGS) entry which is preliminary data.</text>
</comment>
<evidence type="ECO:0000313" key="3">
    <source>
        <dbReference type="Proteomes" id="UP000646738"/>
    </source>
</evidence>
<dbReference type="Gene3D" id="3.30.760.10">
    <property type="entry name" value="RNA Cap, Translation Initiation Factor Eif4e"/>
    <property type="match status" value="1"/>
</dbReference>
<protein>
    <submittedName>
        <fullName evidence="2">Uncharacterized protein</fullName>
    </submittedName>
</protein>
<organism evidence="2 3">
    <name type="scientific">Streptomyces rubradiris</name>
    <name type="common">Streptomyces achromogenes subsp. rubradiris</name>
    <dbReference type="NCBI Taxonomy" id="285531"/>
    <lineage>
        <taxon>Bacteria</taxon>
        <taxon>Bacillati</taxon>
        <taxon>Actinomycetota</taxon>
        <taxon>Actinomycetes</taxon>
        <taxon>Kitasatosporales</taxon>
        <taxon>Streptomycetaceae</taxon>
        <taxon>Streptomyces</taxon>
    </lineage>
</organism>
<dbReference type="Proteomes" id="UP000646738">
    <property type="component" value="Unassembled WGS sequence"/>
</dbReference>
<dbReference type="Pfam" id="PF08939">
    <property type="entry name" value="Bles03"/>
    <property type="match status" value="1"/>
</dbReference>
<dbReference type="EMBL" id="BNEA01000015">
    <property type="protein sequence ID" value="GHI54811.1"/>
    <property type="molecule type" value="Genomic_DNA"/>
</dbReference>
<evidence type="ECO:0000256" key="1">
    <source>
        <dbReference type="SAM" id="MobiDB-lite"/>
    </source>
</evidence>
<proteinExistence type="predicted"/>
<name>A0ABQ3RG32_STRRR</name>
<keyword evidence="3" id="KW-1185">Reference proteome</keyword>
<gene>
    <name evidence="2" type="ORF">Srubr_46570</name>
</gene>
<reference evidence="3" key="1">
    <citation type="submission" date="2023-07" db="EMBL/GenBank/DDBJ databases">
        <title>Whole genome shotgun sequence of Streptomyces achromogenes subsp. rubradiris NBRC 14000.</title>
        <authorList>
            <person name="Komaki H."/>
            <person name="Tamura T."/>
        </authorList>
    </citation>
    <scope>NUCLEOTIDE SEQUENCE [LARGE SCALE GENOMIC DNA]</scope>
    <source>
        <strain evidence="3">NBRC 14000</strain>
    </source>
</reference>
<accession>A0ABQ3RG32</accession>
<dbReference type="InterPro" id="IPR023398">
    <property type="entry name" value="TIF_eIF4e-like"/>
</dbReference>
<sequence>MPKGIDQKPWERIRDATIEGYLGTQAKALKDLTRACVYTRDYRYLDDLRRVLTVLRELGVRGWIGYKRDCDTARGLYGRGAREPWPSACRRGRSAGRWTARSPPGLSPRPPRRPITVLIRLRAQH</sequence>
<feature type="region of interest" description="Disordered" evidence="1">
    <location>
        <begin position="88"/>
        <end position="113"/>
    </location>
</feature>
<dbReference type="RefSeq" id="WP_229926805.1">
    <property type="nucleotide sequence ID" value="NZ_BNCB01000013.1"/>
</dbReference>
<dbReference type="SUPFAM" id="SSF55418">
    <property type="entry name" value="eIF4e-like"/>
    <property type="match status" value="1"/>
</dbReference>